<organism evidence="2">
    <name type="scientific">uncultured Thiotrichaceae bacterium</name>
    <dbReference type="NCBI Taxonomy" id="298394"/>
    <lineage>
        <taxon>Bacteria</taxon>
        <taxon>Pseudomonadati</taxon>
        <taxon>Pseudomonadota</taxon>
        <taxon>Gammaproteobacteria</taxon>
        <taxon>Thiotrichales</taxon>
        <taxon>Thiotrichaceae</taxon>
        <taxon>environmental samples</taxon>
    </lineage>
</organism>
<dbReference type="AlphaFoldDB" id="A0A6S6T8D6"/>
<sequence>MVLLGRILTYFGLIVTAISFVTGFWLMFSGQGEESQIFFMAIPFGFAVLFAGVSTLILFSPRDPRESEKK</sequence>
<dbReference type="EMBL" id="CACVAY010000094">
    <property type="protein sequence ID" value="CAA6819571.1"/>
    <property type="molecule type" value="Genomic_DNA"/>
</dbReference>
<gene>
    <name evidence="2" type="ORF">HELGO_WM18921</name>
</gene>
<reference evidence="2" key="1">
    <citation type="submission" date="2020-01" db="EMBL/GenBank/DDBJ databases">
        <authorList>
            <person name="Meier V. D."/>
            <person name="Meier V D."/>
        </authorList>
    </citation>
    <scope>NUCLEOTIDE SEQUENCE</scope>
    <source>
        <strain evidence="2">HLG_WM_MAG_07</strain>
    </source>
</reference>
<name>A0A6S6T8D6_9GAMM</name>
<keyword evidence="1" id="KW-0472">Membrane</keyword>
<evidence type="ECO:0000313" key="2">
    <source>
        <dbReference type="EMBL" id="CAA6819571.1"/>
    </source>
</evidence>
<keyword evidence="1" id="KW-0812">Transmembrane</keyword>
<protein>
    <submittedName>
        <fullName evidence="2">Uncharacterized protein</fullName>
    </submittedName>
</protein>
<keyword evidence="1" id="KW-1133">Transmembrane helix</keyword>
<proteinExistence type="predicted"/>
<evidence type="ECO:0000256" key="1">
    <source>
        <dbReference type="SAM" id="Phobius"/>
    </source>
</evidence>
<accession>A0A6S6T8D6</accession>
<feature type="transmembrane region" description="Helical" evidence="1">
    <location>
        <begin position="7"/>
        <end position="26"/>
    </location>
</feature>
<feature type="transmembrane region" description="Helical" evidence="1">
    <location>
        <begin position="38"/>
        <end position="60"/>
    </location>
</feature>